<dbReference type="Proteomes" id="UP000615593">
    <property type="component" value="Unassembled WGS sequence"/>
</dbReference>
<evidence type="ECO:0000313" key="2">
    <source>
        <dbReference type="Proteomes" id="UP000615593"/>
    </source>
</evidence>
<dbReference type="EMBL" id="BMWY01000001">
    <property type="protein sequence ID" value="GGZ45926.1"/>
    <property type="molecule type" value="Genomic_DNA"/>
</dbReference>
<gene>
    <name evidence="1" type="ORF">GCM10008088_04070</name>
</gene>
<dbReference type="GeneID" id="94368054"/>
<accession>A0ABQ3BKK1</accession>
<name>A0ABQ3BKK1_9FLAO</name>
<organism evidence="1 2">
    <name type="scientific">Mesonia mobilis</name>
    <dbReference type="NCBI Taxonomy" id="369791"/>
    <lineage>
        <taxon>Bacteria</taxon>
        <taxon>Pseudomonadati</taxon>
        <taxon>Bacteroidota</taxon>
        <taxon>Flavobacteriia</taxon>
        <taxon>Flavobacteriales</taxon>
        <taxon>Flavobacteriaceae</taxon>
        <taxon>Mesonia</taxon>
    </lineage>
</organism>
<reference evidence="2" key="1">
    <citation type="journal article" date="2019" name="Int. J. Syst. Evol. Microbiol.">
        <title>The Global Catalogue of Microorganisms (GCM) 10K type strain sequencing project: providing services to taxonomists for standard genome sequencing and annotation.</title>
        <authorList>
            <consortium name="The Broad Institute Genomics Platform"/>
            <consortium name="The Broad Institute Genome Sequencing Center for Infectious Disease"/>
            <person name="Wu L."/>
            <person name="Ma J."/>
        </authorList>
    </citation>
    <scope>NUCLEOTIDE SEQUENCE [LARGE SCALE GENOMIC DNA]</scope>
    <source>
        <strain evidence="2">KCTC 12708</strain>
    </source>
</reference>
<keyword evidence="2" id="KW-1185">Reference proteome</keyword>
<proteinExistence type="predicted"/>
<protein>
    <submittedName>
        <fullName evidence="1">Uncharacterized protein</fullName>
    </submittedName>
</protein>
<dbReference type="RefSeq" id="WP_027886020.1">
    <property type="nucleotide sequence ID" value="NZ_BMWY01000001.1"/>
</dbReference>
<evidence type="ECO:0000313" key="1">
    <source>
        <dbReference type="EMBL" id="GGZ45926.1"/>
    </source>
</evidence>
<comment type="caution">
    <text evidence="1">The sequence shown here is derived from an EMBL/GenBank/DDBJ whole genome shotgun (WGS) entry which is preliminary data.</text>
</comment>
<sequence length="138" mass="16315">MATHTPIRHVYEVQNPERYKEVKHYLIVEVANGNRQLNEMINISKDRKFSKAKDVDYWLKGKDTNQKKWSKAITGLKPTSTPMVYYGDIPVKQKGKIKPTNLLLFYFYENAKKLIIDVYNDFYTQNKEELQQLIKKGL</sequence>